<dbReference type="InterPro" id="IPR036397">
    <property type="entry name" value="RNaseH_sf"/>
</dbReference>
<feature type="non-terminal residue" evidence="2">
    <location>
        <position position="111"/>
    </location>
</feature>
<reference evidence="3" key="2">
    <citation type="submission" date="2015-01" db="EMBL/GenBank/DDBJ databases">
        <title>Evolutionary Origins and Diversification of the Mycorrhizal Mutualists.</title>
        <authorList>
            <consortium name="DOE Joint Genome Institute"/>
            <consortium name="Mycorrhizal Genomics Consortium"/>
            <person name="Kohler A."/>
            <person name="Kuo A."/>
            <person name="Nagy L.G."/>
            <person name="Floudas D."/>
            <person name="Copeland A."/>
            <person name="Barry K.W."/>
            <person name="Cichocki N."/>
            <person name="Veneault-Fourrey C."/>
            <person name="LaButti K."/>
            <person name="Lindquist E.A."/>
            <person name="Lipzen A."/>
            <person name="Lundell T."/>
            <person name="Morin E."/>
            <person name="Murat C."/>
            <person name="Riley R."/>
            <person name="Ohm R."/>
            <person name="Sun H."/>
            <person name="Tunlid A."/>
            <person name="Henrissat B."/>
            <person name="Grigoriev I.V."/>
            <person name="Hibbett D.S."/>
            <person name="Martin F."/>
        </authorList>
    </citation>
    <scope>NUCLEOTIDE SEQUENCE [LARGE SCALE GENOMIC DNA]</scope>
    <source>
        <strain evidence="3">441</strain>
    </source>
</reference>
<dbReference type="GO" id="GO:0006313">
    <property type="term" value="P:DNA transposition"/>
    <property type="evidence" value="ECO:0007669"/>
    <property type="project" value="InterPro"/>
</dbReference>
<gene>
    <name evidence="2" type="ORF">PISMIDRAFT_81649</name>
</gene>
<dbReference type="Pfam" id="PF01498">
    <property type="entry name" value="HTH_Tnp_Tc3_2"/>
    <property type="match status" value="1"/>
</dbReference>
<proteinExistence type="predicted"/>
<dbReference type="GO" id="GO:0003677">
    <property type="term" value="F:DNA binding"/>
    <property type="evidence" value="ECO:0007669"/>
    <property type="project" value="InterPro"/>
</dbReference>
<dbReference type="OrthoDB" id="2680205at2759"/>
<protein>
    <recommendedName>
        <fullName evidence="1">Transposase Tc1-like domain-containing protein</fullName>
    </recommendedName>
</protein>
<sequence length="111" mass="12160">AQHLITSGKAENAVQVTKSLSNIINQSLSANTVHLHLKKSGVKAVVKTKHPILSAKHHKACLDFAYTHKDWTIEDSSAKQTPSRVIWSDETKINCLGSDGCKWAWKKAGEG</sequence>
<organism evidence="2 3">
    <name type="scientific">Pisolithus microcarpus 441</name>
    <dbReference type="NCBI Taxonomy" id="765257"/>
    <lineage>
        <taxon>Eukaryota</taxon>
        <taxon>Fungi</taxon>
        <taxon>Dikarya</taxon>
        <taxon>Basidiomycota</taxon>
        <taxon>Agaricomycotina</taxon>
        <taxon>Agaricomycetes</taxon>
        <taxon>Agaricomycetidae</taxon>
        <taxon>Boletales</taxon>
        <taxon>Sclerodermatineae</taxon>
        <taxon>Pisolithaceae</taxon>
        <taxon>Pisolithus</taxon>
    </lineage>
</organism>
<keyword evidence="3" id="KW-1185">Reference proteome</keyword>
<dbReference type="InterPro" id="IPR002492">
    <property type="entry name" value="Transposase_Tc1-like"/>
</dbReference>
<dbReference type="HOGENOM" id="CLU_2164449_0_0_1"/>
<feature type="non-terminal residue" evidence="2">
    <location>
        <position position="1"/>
    </location>
</feature>
<dbReference type="STRING" id="765257.A0A0D0AAP4"/>
<evidence type="ECO:0000259" key="1">
    <source>
        <dbReference type="Pfam" id="PF01498"/>
    </source>
</evidence>
<dbReference type="Proteomes" id="UP000054018">
    <property type="component" value="Unassembled WGS sequence"/>
</dbReference>
<name>A0A0D0AAP4_9AGAM</name>
<dbReference type="EMBL" id="KN833691">
    <property type="protein sequence ID" value="KIK29003.1"/>
    <property type="molecule type" value="Genomic_DNA"/>
</dbReference>
<evidence type="ECO:0000313" key="2">
    <source>
        <dbReference type="EMBL" id="KIK29003.1"/>
    </source>
</evidence>
<dbReference type="GO" id="GO:0015074">
    <property type="term" value="P:DNA integration"/>
    <property type="evidence" value="ECO:0007669"/>
    <property type="project" value="InterPro"/>
</dbReference>
<evidence type="ECO:0000313" key="3">
    <source>
        <dbReference type="Proteomes" id="UP000054018"/>
    </source>
</evidence>
<accession>A0A0D0AAP4</accession>
<dbReference type="Gene3D" id="3.30.420.10">
    <property type="entry name" value="Ribonuclease H-like superfamily/Ribonuclease H"/>
    <property type="match status" value="1"/>
</dbReference>
<feature type="domain" description="Transposase Tc1-like" evidence="1">
    <location>
        <begin position="15"/>
        <end position="70"/>
    </location>
</feature>
<reference evidence="2 3" key="1">
    <citation type="submission" date="2014-04" db="EMBL/GenBank/DDBJ databases">
        <authorList>
            <consortium name="DOE Joint Genome Institute"/>
            <person name="Kuo A."/>
            <person name="Kohler A."/>
            <person name="Costa M.D."/>
            <person name="Nagy L.G."/>
            <person name="Floudas D."/>
            <person name="Copeland A."/>
            <person name="Barry K.W."/>
            <person name="Cichocki N."/>
            <person name="Veneault-Fourrey C."/>
            <person name="LaButti K."/>
            <person name="Lindquist E.A."/>
            <person name="Lipzen A."/>
            <person name="Lundell T."/>
            <person name="Morin E."/>
            <person name="Murat C."/>
            <person name="Sun H."/>
            <person name="Tunlid A."/>
            <person name="Henrissat B."/>
            <person name="Grigoriev I.V."/>
            <person name="Hibbett D.S."/>
            <person name="Martin F."/>
            <person name="Nordberg H.P."/>
            <person name="Cantor M.N."/>
            <person name="Hua S.X."/>
        </authorList>
    </citation>
    <scope>NUCLEOTIDE SEQUENCE [LARGE SCALE GENOMIC DNA]</scope>
    <source>
        <strain evidence="2 3">441</strain>
    </source>
</reference>
<dbReference type="AlphaFoldDB" id="A0A0D0AAP4"/>